<proteinExistence type="inferred from homology"/>
<dbReference type="GO" id="GO:0098552">
    <property type="term" value="C:side of membrane"/>
    <property type="evidence" value="ECO:0007669"/>
    <property type="project" value="UniProtKB-KW"/>
</dbReference>
<name>A0AAD9HNF0_9PEZI</name>
<accession>A0AAD9HNF0</accession>
<protein>
    <recommendedName>
        <fullName evidence="17">CFEM domain-containing protein</fullName>
    </recommendedName>
</protein>
<evidence type="ECO:0000256" key="12">
    <source>
        <dbReference type="ARBA" id="ARBA00023157"/>
    </source>
</evidence>
<dbReference type="InterPro" id="IPR051735">
    <property type="entry name" value="CFEM_domain"/>
</dbReference>
<dbReference type="AlphaFoldDB" id="A0AAD9HNF0"/>
<keyword evidence="8" id="KW-0479">Metal-binding</keyword>
<evidence type="ECO:0000256" key="2">
    <source>
        <dbReference type="ARBA" id="ARBA00004613"/>
    </source>
</evidence>
<dbReference type="GO" id="GO:0005886">
    <property type="term" value="C:plasma membrane"/>
    <property type="evidence" value="ECO:0007669"/>
    <property type="project" value="UniProtKB-SubCell"/>
</dbReference>
<dbReference type="PANTHER" id="PTHR37928:SF2">
    <property type="entry name" value="GPI ANCHORED CFEM DOMAIN PROTEIN (AFU_ORTHOLOGUE AFUA_6G10580)"/>
    <property type="match status" value="1"/>
</dbReference>
<reference evidence="18" key="1">
    <citation type="submission" date="2021-06" db="EMBL/GenBank/DDBJ databases">
        <title>Comparative genomics, transcriptomics and evolutionary studies reveal genomic signatures of adaptation to plant cell wall in hemibiotrophic fungi.</title>
        <authorList>
            <consortium name="DOE Joint Genome Institute"/>
            <person name="Baroncelli R."/>
            <person name="Diaz J.F."/>
            <person name="Benocci T."/>
            <person name="Peng M."/>
            <person name="Battaglia E."/>
            <person name="Haridas S."/>
            <person name="Andreopoulos W."/>
            <person name="Labutti K."/>
            <person name="Pangilinan J."/>
            <person name="Floch G.L."/>
            <person name="Makela M.R."/>
            <person name="Henrissat B."/>
            <person name="Grigoriev I.V."/>
            <person name="Crouch J.A."/>
            <person name="De Vries R.P."/>
            <person name="Sukno S.A."/>
            <person name="Thon M.R."/>
        </authorList>
    </citation>
    <scope>NUCLEOTIDE SEQUENCE</scope>
    <source>
        <strain evidence="18">MAFF235873</strain>
    </source>
</reference>
<keyword evidence="14" id="KW-0449">Lipoprotein</keyword>
<dbReference type="PROSITE" id="PS52012">
    <property type="entry name" value="CFEM"/>
    <property type="match status" value="1"/>
</dbReference>
<evidence type="ECO:0000256" key="13">
    <source>
        <dbReference type="ARBA" id="ARBA00023180"/>
    </source>
</evidence>
<feature type="disulfide bond" evidence="15">
    <location>
        <begin position="40"/>
        <end position="47"/>
    </location>
</feature>
<keyword evidence="4" id="KW-1003">Cell membrane</keyword>
<keyword evidence="13" id="KW-0325">Glycoprotein</keyword>
<keyword evidence="9 16" id="KW-0732">Signal</keyword>
<dbReference type="PANTHER" id="PTHR37928">
    <property type="entry name" value="CFEM DOMAIN PROTEIN (AFU_ORTHOLOGUE AFUA_6G14090)"/>
    <property type="match status" value="1"/>
</dbReference>
<dbReference type="SMART" id="SM00747">
    <property type="entry name" value="CFEM"/>
    <property type="match status" value="1"/>
</dbReference>
<evidence type="ECO:0000313" key="18">
    <source>
        <dbReference type="EMBL" id="KAK2031502.1"/>
    </source>
</evidence>
<feature type="domain" description="CFEM" evidence="17">
    <location>
        <begin position="1"/>
        <end position="113"/>
    </location>
</feature>
<evidence type="ECO:0000256" key="14">
    <source>
        <dbReference type="ARBA" id="ARBA00023288"/>
    </source>
</evidence>
<keyword evidence="7" id="KW-0336">GPI-anchor</keyword>
<dbReference type="EMBL" id="MU842839">
    <property type="protein sequence ID" value="KAK2031502.1"/>
    <property type="molecule type" value="Genomic_DNA"/>
</dbReference>
<keyword evidence="5" id="KW-0964">Secreted</keyword>
<evidence type="ECO:0000256" key="11">
    <source>
        <dbReference type="ARBA" id="ARBA00023136"/>
    </source>
</evidence>
<comment type="caution">
    <text evidence="15">Lacks conserved residue(s) required for the propagation of feature annotation.</text>
</comment>
<evidence type="ECO:0000256" key="9">
    <source>
        <dbReference type="ARBA" id="ARBA00022729"/>
    </source>
</evidence>
<dbReference type="InterPro" id="IPR008427">
    <property type="entry name" value="Extracellular_membr_CFEM_dom"/>
</dbReference>
<keyword evidence="19" id="KW-1185">Reference proteome</keyword>
<sequence>MRYSTAIVAFVGFSAAQTLTDLPPCSQQCLLKAITDSSQCQVGNTACLCNPTNFQAIVTAATPCVLQSCGPDAAVNQVIPAATRICEAAGGSVASSVVRSASSAISAAVSSAVVVTSTRASTTASAAVSSAVGAISGPVTSTPRVPITRTSIVTSTITTTYNGTSVATTTQIPVTVNGAAAHGPIGIAAAIAIGAFAYL</sequence>
<comment type="similarity">
    <text evidence="3">Belongs to the RBT5 family.</text>
</comment>
<evidence type="ECO:0000259" key="17">
    <source>
        <dbReference type="PROSITE" id="PS52012"/>
    </source>
</evidence>
<dbReference type="GO" id="GO:0005576">
    <property type="term" value="C:extracellular region"/>
    <property type="evidence" value="ECO:0007669"/>
    <property type="project" value="UniProtKB-SubCell"/>
</dbReference>
<evidence type="ECO:0000256" key="6">
    <source>
        <dbReference type="ARBA" id="ARBA00022617"/>
    </source>
</evidence>
<evidence type="ECO:0000256" key="10">
    <source>
        <dbReference type="ARBA" id="ARBA00023004"/>
    </source>
</evidence>
<gene>
    <name evidence="18" type="ORF">LX32DRAFT_726462</name>
</gene>
<evidence type="ECO:0000313" key="19">
    <source>
        <dbReference type="Proteomes" id="UP001232148"/>
    </source>
</evidence>
<keyword evidence="6" id="KW-0349">Heme</keyword>
<dbReference type="Proteomes" id="UP001232148">
    <property type="component" value="Unassembled WGS sequence"/>
</dbReference>
<evidence type="ECO:0000256" key="3">
    <source>
        <dbReference type="ARBA" id="ARBA00010031"/>
    </source>
</evidence>
<dbReference type="GO" id="GO:0046872">
    <property type="term" value="F:metal ion binding"/>
    <property type="evidence" value="ECO:0007669"/>
    <property type="project" value="UniProtKB-KW"/>
</dbReference>
<evidence type="ECO:0000256" key="15">
    <source>
        <dbReference type="PROSITE-ProRule" id="PRU01356"/>
    </source>
</evidence>
<evidence type="ECO:0000256" key="7">
    <source>
        <dbReference type="ARBA" id="ARBA00022622"/>
    </source>
</evidence>
<evidence type="ECO:0000256" key="4">
    <source>
        <dbReference type="ARBA" id="ARBA00022475"/>
    </source>
</evidence>
<evidence type="ECO:0000256" key="16">
    <source>
        <dbReference type="SAM" id="SignalP"/>
    </source>
</evidence>
<keyword evidence="10" id="KW-0408">Iron</keyword>
<evidence type="ECO:0000256" key="8">
    <source>
        <dbReference type="ARBA" id="ARBA00022723"/>
    </source>
</evidence>
<dbReference type="Pfam" id="PF05730">
    <property type="entry name" value="CFEM"/>
    <property type="match status" value="1"/>
</dbReference>
<keyword evidence="12 15" id="KW-1015">Disulfide bond</keyword>
<keyword evidence="11" id="KW-0472">Membrane</keyword>
<comment type="caution">
    <text evidence="18">The sequence shown here is derived from an EMBL/GenBank/DDBJ whole genome shotgun (WGS) entry which is preliminary data.</text>
</comment>
<organism evidence="18 19">
    <name type="scientific">Colletotrichum zoysiae</name>
    <dbReference type="NCBI Taxonomy" id="1216348"/>
    <lineage>
        <taxon>Eukaryota</taxon>
        <taxon>Fungi</taxon>
        <taxon>Dikarya</taxon>
        <taxon>Ascomycota</taxon>
        <taxon>Pezizomycotina</taxon>
        <taxon>Sordariomycetes</taxon>
        <taxon>Hypocreomycetidae</taxon>
        <taxon>Glomerellales</taxon>
        <taxon>Glomerellaceae</taxon>
        <taxon>Colletotrichum</taxon>
        <taxon>Colletotrichum graminicola species complex</taxon>
    </lineage>
</organism>
<evidence type="ECO:0000256" key="1">
    <source>
        <dbReference type="ARBA" id="ARBA00004609"/>
    </source>
</evidence>
<feature type="chain" id="PRO_5041914954" description="CFEM domain-containing protein" evidence="16">
    <location>
        <begin position="17"/>
        <end position="199"/>
    </location>
</feature>
<comment type="subcellular location">
    <subcellularLocation>
        <location evidence="1">Cell membrane</location>
        <topology evidence="1">Lipid-anchor</topology>
        <topology evidence="1">GPI-anchor</topology>
    </subcellularLocation>
    <subcellularLocation>
        <location evidence="2">Secreted</location>
    </subcellularLocation>
</comment>
<feature type="signal peptide" evidence="16">
    <location>
        <begin position="1"/>
        <end position="16"/>
    </location>
</feature>
<evidence type="ECO:0000256" key="5">
    <source>
        <dbReference type="ARBA" id="ARBA00022525"/>
    </source>
</evidence>